<comment type="caution">
    <text evidence="1">The sequence shown here is derived from an EMBL/GenBank/DDBJ whole genome shotgun (WGS) entry which is preliminary data.</text>
</comment>
<accession>A0A7V5XG14</accession>
<protein>
    <submittedName>
        <fullName evidence="1">Uncharacterized protein</fullName>
    </submittedName>
</protein>
<evidence type="ECO:0000313" key="1">
    <source>
        <dbReference type="EMBL" id="HHQ15785.1"/>
    </source>
</evidence>
<dbReference type="EMBL" id="DRWR01000055">
    <property type="protein sequence ID" value="HHQ15785.1"/>
    <property type="molecule type" value="Genomic_DNA"/>
</dbReference>
<reference evidence="1" key="1">
    <citation type="journal article" date="2020" name="mSystems">
        <title>Genome- and Community-Level Interaction Insights into Carbon Utilization and Element Cycling Functions of Hydrothermarchaeota in Hydrothermal Sediment.</title>
        <authorList>
            <person name="Zhou Z."/>
            <person name="Liu Y."/>
            <person name="Xu W."/>
            <person name="Pan J."/>
            <person name="Luo Z.H."/>
            <person name="Li M."/>
        </authorList>
    </citation>
    <scope>NUCLEOTIDE SEQUENCE [LARGE SCALE GENOMIC DNA]</scope>
    <source>
        <strain evidence="1">SpSt-106</strain>
    </source>
</reference>
<name>A0A7V5XG14_9BACT</name>
<proteinExistence type="predicted"/>
<dbReference type="AlphaFoldDB" id="A0A7V5XG14"/>
<sequence>MKENFNFCKRIALGGLLQGYFHNLRGTLHGISLELQLILMKKDSDLEQEIYERVNKALTLLQKLQNQIDTAFEEIYNEKTGPWDLREIIEKEILFWEAFMSFKHKVKKEIFEEEKVLIEIPYNLLRGLLCNICQEIFLNLKENTNLKIFIKKNKIVEFSWDKDLDNLVYENLKALSCQLKNLADIKVDRGTLSFQF</sequence>
<organism evidence="1">
    <name type="scientific">Thermodesulfobacterium geofontis</name>
    <dbReference type="NCBI Taxonomy" id="1295609"/>
    <lineage>
        <taxon>Bacteria</taxon>
        <taxon>Pseudomonadati</taxon>
        <taxon>Thermodesulfobacteriota</taxon>
        <taxon>Thermodesulfobacteria</taxon>
        <taxon>Thermodesulfobacteriales</taxon>
        <taxon>Thermodesulfobacteriaceae</taxon>
        <taxon>Thermodesulfobacterium</taxon>
    </lineage>
</organism>
<gene>
    <name evidence="1" type="ORF">ENM15_03085</name>
</gene>